<feature type="compositionally biased region" description="Polar residues" evidence="5">
    <location>
        <begin position="277"/>
        <end position="287"/>
    </location>
</feature>
<evidence type="ECO:0000256" key="2">
    <source>
        <dbReference type="ARBA" id="ARBA00022692"/>
    </source>
</evidence>
<name>A0AAD5RPC0_9PEZI</name>
<dbReference type="Pfam" id="PF04479">
    <property type="entry name" value="RTA1"/>
    <property type="match status" value="1"/>
</dbReference>
<dbReference type="GO" id="GO:0000324">
    <property type="term" value="C:fungal-type vacuole"/>
    <property type="evidence" value="ECO:0007669"/>
    <property type="project" value="TreeGrafter"/>
</dbReference>
<keyword evidence="3 6" id="KW-1133">Transmembrane helix</keyword>
<evidence type="ECO:0000256" key="4">
    <source>
        <dbReference type="ARBA" id="ARBA00023136"/>
    </source>
</evidence>
<feature type="compositionally biased region" description="Low complexity" evidence="5">
    <location>
        <begin position="369"/>
        <end position="384"/>
    </location>
</feature>
<dbReference type="PANTHER" id="PTHR31465:SF9">
    <property type="entry name" value="SPHINGOID LONG-CHAIN BASE TRANSPORTER RSB1"/>
    <property type="match status" value="1"/>
</dbReference>
<feature type="compositionally biased region" description="Low complexity" evidence="5">
    <location>
        <begin position="393"/>
        <end position="406"/>
    </location>
</feature>
<evidence type="ECO:0000313" key="7">
    <source>
        <dbReference type="EMBL" id="KAJ2899619.1"/>
    </source>
</evidence>
<proteinExistence type="predicted"/>
<feature type="region of interest" description="Disordered" evidence="5">
    <location>
        <begin position="275"/>
        <end position="427"/>
    </location>
</feature>
<feature type="compositionally biased region" description="Low complexity" evidence="5">
    <location>
        <begin position="309"/>
        <end position="321"/>
    </location>
</feature>
<evidence type="ECO:0008006" key="9">
    <source>
        <dbReference type="Google" id="ProtNLM"/>
    </source>
</evidence>
<comment type="subcellular location">
    <subcellularLocation>
        <location evidence="1">Membrane</location>
        <topology evidence="1">Multi-pass membrane protein</topology>
    </subcellularLocation>
</comment>
<feature type="transmembrane region" description="Helical" evidence="6">
    <location>
        <begin position="162"/>
        <end position="185"/>
    </location>
</feature>
<dbReference type="GO" id="GO:0005886">
    <property type="term" value="C:plasma membrane"/>
    <property type="evidence" value="ECO:0007669"/>
    <property type="project" value="TreeGrafter"/>
</dbReference>
<feature type="transmembrane region" description="Helical" evidence="6">
    <location>
        <begin position="127"/>
        <end position="150"/>
    </location>
</feature>
<keyword evidence="2 6" id="KW-0812">Transmembrane</keyword>
<feature type="transmembrane region" description="Helical" evidence="6">
    <location>
        <begin position="53"/>
        <end position="74"/>
    </location>
</feature>
<evidence type="ECO:0000256" key="5">
    <source>
        <dbReference type="SAM" id="MobiDB-lite"/>
    </source>
</evidence>
<gene>
    <name evidence="7" type="ORF">MKZ38_002934</name>
</gene>
<feature type="compositionally biased region" description="Polar residues" evidence="5">
    <location>
        <begin position="326"/>
        <end position="338"/>
    </location>
</feature>
<sequence length="427" mass="47155">MGSGQCTDATCPVDEGYFSYEPSQAGNGILLGCFAILMPLTTFFGIRYRSPMFSAFIMTGLVFEVLCYIGRLLLHGNPRETNYFVIYLLGSSLGPTFISAAAFYILPKVMTIYDRELVDIRPKHFNFLFLAIVLLAVTLQTVGSVFASVGDNTVEIDQGLRIIIAGFVVHLGSLALFFAVYFWFLQKKHRRAGRLNPENAYVYESYRFRLFVFGWQLASWFITIRTIYRLIETIMGLGSSIAQTEAAFMVLDGAQVVVATAILTVLHPGKAFGKTWTGKNHQQQSASDFDGIYDSSNRRSHGSRRSYSPRRAPAPAQLPLAYSNKYPLNQGYSPTQTSPPHTGGTAGGRTTPGFSPRYQDSPKYPPKYSPKFSPTSTSGAPTTTKHTHRFSLRSARSGGASSSAAEPPRRSPKVQTQSNLVSSDDLW</sequence>
<dbReference type="PANTHER" id="PTHR31465">
    <property type="entry name" value="PROTEIN RTA1-RELATED"/>
    <property type="match status" value="1"/>
</dbReference>
<keyword evidence="4 6" id="KW-0472">Membrane</keyword>
<organism evidence="7 8">
    <name type="scientific">Zalerion maritima</name>
    <dbReference type="NCBI Taxonomy" id="339359"/>
    <lineage>
        <taxon>Eukaryota</taxon>
        <taxon>Fungi</taxon>
        <taxon>Dikarya</taxon>
        <taxon>Ascomycota</taxon>
        <taxon>Pezizomycotina</taxon>
        <taxon>Sordariomycetes</taxon>
        <taxon>Lulworthiomycetidae</taxon>
        <taxon>Lulworthiales</taxon>
        <taxon>Lulworthiaceae</taxon>
        <taxon>Zalerion</taxon>
    </lineage>
</organism>
<feature type="compositionally biased region" description="Low complexity" evidence="5">
    <location>
        <begin position="339"/>
        <end position="353"/>
    </location>
</feature>
<feature type="transmembrane region" description="Helical" evidence="6">
    <location>
        <begin position="86"/>
        <end position="106"/>
    </location>
</feature>
<evidence type="ECO:0000256" key="1">
    <source>
        <dbReference type="ARBA" id="ARBA00004141"/>
    </source>
</evidence>
<keyword evidence="8" id="KW-1185">Reference proteome</keyword>
<evidence type="ECO:0000256" key="6">
    <source>
        <dbReference type="SAM" id="Phobius"/>
    </source>
</evidence>
<feature type="transmembrane region" description="Helical" evidence="6">
    <location>
        <begin position="206"/>
        <end position="228"/>
    </location>
</feature>
<feature type="compositionally biased region" description="Basic residues" evidence="5">
    <location>
        <begin position="298"/>
        <end position="308"/>
    </location>
</feature>
<evidence type="ECO:0000313" key="8">
    <source>
        <dbReference type="Proteomes" id="UP001201980"/>
    </source>
</evidence>
<feature type="transmembrane region" description="Helical" evidence="6">
    <location>
        <begin position="28"/>
        <end position="46"/>
    </location>
</feature>
<reference evidence="7" key="1">
    <citation type="submission" date="2022-07" db="EMBL/GenBank/DDBJ databases">
        <title>Draft genome sequence of Zalerion maritima ATCC 34329, a (micro)plastics degrading marine fungus.</title>
        <authorList>
            <person name="Paco A."/>
            <person name="Goncalves M.F.M."/>
            <person name="Rocha-Santos T.A.P."/>
            <person name="Alves A."/>
        </authorList>
    </citation>
    <scope>NUCLEOTIDE SEQUENCE</scope>
    <source>
        <strain evidence="7">ATCC 34329</strain>
    </source>
</reference>
<dbReference type="EMBL" id="JAKWBI020000192">
    <property type="protein sequence ID" value="KAJ2899619.1"/>
    <property type="molecule type" value="Genomic_DNA"/>
</dbReference>
<dbReference type="AlphaFoldDB" id="A0AAD5RPC0"/>
<comment type="caution">
    <text evidence="7">The sequence shown here is derived from an EMBL/GenBank/DDBJ whole genome shotgun (WGS) entry which is preliminary data.</text>
</comment>
<dbReference type="Proteomes" id="UP001201980">
    <property type="component" value="Unassembled WGS sequence"/>
</dbReference>
<accession>A0AAD5RPC0</accession>
<feature type="compositionally biased region" description="Polar residues" evidence="5">
    <location>
        <begin position="413"/>
        <end position="427"/>
    </location>
</feature>
<protein>
    <recommendedName>
        <fullName evidence="9">RTA1-domain-containing protein</fullName>
    </recommendedName>
</protein>
<evidence type="ECO:0000256" key="3">
    <source>
        <dbReference type="ARBA" id="ARBA00022989"/>
    </source>
</evidence>
<dbReference type="InterPro" id="IPR007568">
    <property type="entry name" value="RTA1"/>
</dbReference>